<dbReference type="STRING" id="523846.Mfer_0096"/>
<comment type="pathway">
    <text evidence="2 11">Amino-acid biosynthesis; L-tryptophan biosynthesis; L-tryptophan from chorismate: step 4/5.</text>
</comment>
<dbReference type="FunFam" id="3.20.20.70:FF:000024">
    <property type="entry name" value="Indole-3-glycerol phosphate synthase"/>
    <property type="match status" value="1"/>
</dbReference>
<dbReference type="KEGG" id="mfv:Mfer_0096"/>
<keyword evidence="8 11" id="KW-0822">Tryptophan biosynthesis</keyword>
<dbReference type="NCBIfam" id="NF001377">
    <property type="entry name" value="PRK00278.2-4"/>
    <property type="match status" value="1"/>
</dbReference>
<dbReference type="GO" id="GO:0000162">
    <property type="term" value="P:L-tryptophan biosynthetic process"/>
    <property type="evidence" value="ECO:0007669"/>
    <property type="project" value="UniProtKB-UniRule"/>
</dbReference>
<evidence type="ECO:0000256" key="5">
    <source>
        <dbReference type="ARBA" id="ARBA00018080"/>
    </source>
</evidence>
<keyword evidence="9 11" id="KW-0057">Aromatic amino acid biosynthesis</keyword>
<reference evidence="13 14" key="1">
    <citation type="journal article" date="2010" name="Stand. Genomic Sci.">
        <title>Complete genome sequence of Methanothermus fervidus type strain (V24S).</title>
        <authorList>
            <person name="Anderson I."/>
            <person name="Djao O.D."/>
            <person name="Misra M."/>
            <person name="Chertkov O."/>
            <person name="Nolan M."/>
            <person name="Lucas S."/>
            <person name="Lapidus A."/>
            <person name="Del Rio T.G."/>
            <person name="Tice H."/>
            <person name="Cheng J.F."/>
            <person name="Tapia R."/>
            <person name="Han C."/>
            <person name="Goodwin L."/>
            <person name="Pitluck S."/>
            <person name="Liolios K."/>
            <person name="Ivanova N."/>
            <person name="Mavromatis K."/>
            <person name="Mikhailova N."/>
            <person name="Pati A."/>
            <person name="Brambilla E."/>
            <person name="Chen A."/>
            <person name="Palaniappan K."/>
            <person name="Land M."/>
            <person name="Hauser L."/>
            <person name="Chang Y.J."/>
            <person name="Jeffries C.D."/>
            <person name="Sikorski J."/>
            <person name="Spring S."/>
            <person name="Rohde M."/>
            <person name="Eichinger K."/>
            <person name="Huber H."/>
            <person name="Wirth R."/>
            <person name="Goker M."/>
            <person name="Detter J.C."/>
            <person name="Woyke T."/>
            <person name="Bristow J."/>
            <person name="Eisen J.A."/>
            <person name="Markowitz V."/>
            <person name="Hugenholtz P."/>
            <person name="Klenk H.P."/>
            <person name="Kyrpides N.C."/>
        </authorList>
    </citation>
    <scope>NUCLEOTIDE SEQUENCE [LARGE SCALE GENOMIC DNA]</scope>
    <source>
        <strain evidence="14">ATCC 43054 / DSM 2088 / JCM 10308 / V24 S</strain>
    </source>
</reference>
<dbReference type="EC" id="4.1.1.48" evidence="4 11"/>
<evidence type="ECO:0000256" key="3">
    <source>
        <dbReference type="ARBA" id="ARBA00008737"/>
    </source>
</evidence>
<dbReference type="InterPro" id="IPR045186">
    <property type="entry name" value="Indole-3-glycerol_P_synth"/>
</dbReference>
<dbReference type="HAMAP" id="MF_00134_A">
    <property type="entry name" value="IGPS_A"/>
    <property type="match status" value="1"/>
</dbReference>
<dbReference type="Pfam" id="PF00218">
    <property type="entry name" value="IGPS"/>
    <property type="match status" value="1"/>
</dbReference>
<dbReference type="Gene3D" id="3.20.20.70">
    <property type="entry name" value="Aldolase class I"/>
    <property type="match status" value="1"/>
</dbReference>
<proteinExistence type="inferred from homology"/>
<dbReference type="GO" id="GO:0004425">
    <property type="term" value="F:indole-3-glycerol-phosphate synthase activity"/>
    <property type="evidence" value="ECO:0007669"/>
    <property type="project" value="UniProtKB-UniRule"/>
</dbReference>
<dbReference type="InterPro" id="IPR001468">
    <property type="entry name" value="Indole-3-GlycerolPSynthase_CS"/>
</dbReference>
<keyword evidence="6 11" id="KW-0028">Amino-acid biosynthesis</keyword>
<evidence type="ECO:0000256" key="1">
    <source>
        <dbReference type="ARBA" id="ARBA00001633"/>
    </source>
</evidence>
<evidence type="ECO:0000256" key="8">
    <source>
        <dbReference type="ARBA" id="ARBA00022822"/>
    </source>
</evidence>
<dbReference type="AlphaFoldDB" id="E3GX11"/>
<evidence type="ECO:0000256" key="7">
    <source>
        <dbReference type="ARBA" id="ARBA00022793"/>
    </source>
</evidence>
<sequence>MYNKIVKQRLKDLKNRMNKKPIKKLKYELKDAKPPKDFKKFLKGKFSLICEYKRASPSKGQISRKSLEYCVKAFEKGGCDAISILTEERYFDGSIEYLRKASSLVDLPILRKDFIIDEYQIYEARVNGASSVLLIADLYPDLASGIELCRSLGMEPLVECKNSKEIERALDAGAEIIGINNRDLRTFEIDLERTKKLAPFVKDAILVSESGVSSPADVKKLYEYGADAVLVGTYVMSCKNIENCVKNLKNIVMEDSCGS</sequence>
<dbReference type="OrthoDB" id="15223at2157"/>
<dbReference type="InterPro" id="IPR013785">
    <property type="entry name" value="Aldolase_TIM"/>
</dbReference>
<gene>
    <name evidence="11" type="primary">trpC</name>
    <name evidence="13" type="ordered locus">Mfer_0096</name>
</gene>
<evidence type="ECO:0000313" key="14">
    <source>
        <dbReference type="Proteomes" id="UP000002315"/>
    </source>
</evidence>
<keyword evidence="14" id="KW-1185">Reference proteome</keyword>
<dbReference type="PROSITE" id="PS00614">
    <property type="entry name" value="IGPS"/>
    <property type="match status" value="1"/>
</dbReference>
<keyword evidence="10 11" id="KW-0456">Lyase</keyword>
<name>E3GX11_METFV</name>
<dbReference type="UniPathway" id="UPA00035">
    <property type="reaction ID" value="UER00043"/>
</dbReference>
<dbReference type="CDD" id="cd00331">
    <property type="entry name" value="IGPS"/>
    <property type="match status" value="1"/>
</dbReference>
<evidence type="ECO:0000256" key="11">
    <source>
        <dbReference type="HAMAP-Rule" id="MF_00134"/>
    </source>
</evidence>
<comment type="similarity">
    <text evidence="3 11">Belongs to the TrpC family.</text>
</comment>
<dbReference type="SUPFAM" id="SSF51366">
    <property type="entry name" value="Ribulose-phoshate binding barrel"/>
    <property type="match status" value="1"/>
</dbReference>
<dbReference type="Proteomes" id="UP000002315">
    <property type="component" value="Chromosome"/>
</dbReference>
<protein>
    <recommendedName>
        <fullName evidence="5 11">Indole-3-glycerol phosphate synthase</fullName>
        <shortName evidence="11">IGPS</shortName>
        <ecNumber evidence="4 11">4.1.1.48</ecNumber>
    </recommendedName>
</protein>
<feature type="domain" description="Indole-3-glycerol phosphate synthase" evidence="12">
    <location>
        <begin position="3"/>
        <end position="248"/>
    </location>
</feature>
<dbReference type="PANTHER" id="PTHR22854:SF2">
    <property type="entry name" value="INDOLE-3-GLYCEROL-PHOSPHATE SYNTHASE"/>
    <property type="match status" value="1"/>
</dbReference>
<evidence type="ECO:0000256" key="2">
    <source>
        <dbReference type="ARBA" id="ARBA00004696"/>
    </source>
</evidence>
<accession>E3GX11</accession>
<dbReference type="GO" id="GO:0004640">
    <property type="term" value="F:phosphoribosylanthranilate isomerase activity"/>
    <property type="evidence" value="ECO:0007669"/>
    <property type="project" value="TreeGrafter"/>
</dbReference>
<evidence type="ECO:0000313" key="13">
    <source>
        <dbReference type="EMBL" id="ADP76900.1"/>
    </source>
</evidence>
<dbReference type="HOGENOM" id="CLU_034247_0_1_2"/>
<evidence type="ECO:0000256" key="6">
    <source>
        <dbReference type="ARBA" id="ARBA00022605"/>
    </source>
</evidence>
<evidence type="ECO:0000259" key="12">
    <source>
        <dbReference type="Pfam" id="PF00218"/>
    </source>
</evidence>
<evidence type="ECO:0000256" key="10">
    <source>
        <dbReference type="ARBA" id="ARBA00023239"/>
    </source>
</evidence>
<organism evidence="13 14">
    <name type="scientific">Methanothermus fervidus (strain ATCC 43054 / DSM 2088 / JCM 10308 / V24 S)</name>
    <dbReference type="NCBI Taxonomy" id="523846"/>
    <lineage>
        <taxon>Archaea</taxon>
        <taxon>Methanobacteriati</taxon>
        <taxon>Methanobacteriota</taxon>
        <taxon>Methanomada group</taxon>
        <taxon>Methanobacteria</taxon>
        <taxon>Methanobacteriales</taxon>
        <taxon>Methanothermaceae</taxon>
        <taxon>Methanothermus</taxon>
    </lineage>
</organism>
<dbReference type="InterPro" id="IPR013798">
    <property type="entry name" value="Indole-3-glycerol_P_synth_dom"/>
</dbReference>
<dbReference type="PANTHER" id="PTHR22854">
    <property type="entry name" value="TRYPTOPHAN BIOSYNTHESIS PROTEIN"/>
    <property type="match status" value="1"/>
</dbReference>
<keyword evidence="7 11" id="KW-0210">Decarboxylase</keyword>
<evidence type="ECO:0000256" key="9">
    <source>
        <dbReference type="ARBA" id="ARBA00023141"/>
    </source>
</evidence>
<dbReference type="InterPro" id="IPR011060">
    <property type="entry name" value="RibuloseP-bd_barrel"/>
</dbReference>
<comment type="catalytic activity">
    <reaction evidence="1 11">
        <text>1-(2-carboxyphenylamino)-1-deoxy-D-ribulose 5-phosphate + H(+) = (1S,2R)-1-C-(indol-3-yl)glycerol 3-phosphate + CO2 + H2O</text>
        <dbReference type="Rhea" id="RHEA:23476"/>
        <dbReference type="ChEBI" id="CHEBI:15377"/>
        <dbReference type="ChEBI" id="CHEBI:15378"/>
        <dbReference type="ChEBI" id="CHEBI:16526"/>
        <dbReference type="ChEBI" id="CHEBI:58613"/>
        <dbReference type="ChEBI" id="CHEBI:58866"/>
        <dbReference type="EC" id="4.1.1.48"/>
    </reaction>
</comment>
<dbReference type="EMBL" id="CP002278">
    <property type="protein sequence ID" value="ADP76900.1"/>
    <property type="molecule type" value="Genomic_DNA"/>
</dbReference>
<evidence type="ECO:0000256" key="4">
    <source>
        <dbReference type="ARBA" id="ARBA00012362"/>
    </source>
</evidence>